<keyword evidence="1" id="KW-0812">Transmembrane</keyword>
<gene>
    <name evidence="2" type="ORF">C7Y47_10180</name>
</gene>
<reference evidence="2 3" key="1">
    <citation type="submission" date="2018-03" db="EMBL/GenBank/DDBJ databases">
        <title>Aerobic endospore-forming bacteria genome sequencing and assembly.</title>
        <authorList>
            <person name="Cavalcante D.A."/>
            <person name="Driks A."/>
            <person name="Putonti C."/>
            <person name="De-Souza M.T."/>
        </authorList>
    </citation>
    <scope>NUCLEOTIDE SEQUENCE [LARGE SCALE GENOMIC DNA]</scope>
    <source>
        <strain evidence="2 3">SDF0037</strain>
    </source>
</reference>
<dbReference type="AlphaFoldDB" id="A0A544ULG9"/>
<evidence type="ECO:0000256" key="1">
    <source>
        <dbReference type="SAM" id="Phobius"/>
    </source>
</evidence>
<comment type="caution">
    <text evidence="2">The sequence shown here is derived from an EMBL/GenBank/DDBJ whole genome shotgun (WGS) entry which is preliminary data.</text>
</comment>
<feature type="transmembrane region" description="Helical" evidence="1">
    <location>
        <begin position="136"/>
        <end position="158"/>
    </location>
</feature>
<keyword evidence="1" id="KW-1133">Transmembrane helix</keyword>
<evidence type="ECO:0000313" key="3">
    <source>
        <dbReference type="Proteomes" id="UP000317944"/>
    </source>
</evidence>
<dbReference type="OrthoDB" id="2680385at2"/>
<evidence type="ECO:0000313" key="2">
    <source>
        <dbReference type="EMBL" id="TQR34331.1"/>
    </source>
</evidence>
<dbReference type="Proteomes" id="UP000317944">
    <property type="component" value="Unassembled WGS sequence"/>
</dbReference>
<name>A0A544ULG9_LYSSH</name>
<proteinExistence type="predicted"/>
<sequence>MSMELSLVEKQYLAEVLNELKQYRISSKERKNIKQQLLEHIQESRDNGIDSINDLGDTTTFIKDFLEIKGIDLHSEIKQMRKSRPGISLVIGFCTFIFTYLACQLILSMFLTDSFNPQKTIATFDYNIVYQISDVAWWNFLLISISISTSSLISLLAIKIFGGNR</sequence>
<dbReference type="RefSeq" id="WP_142508677.1">
    <property type="nucleotide sequence ID" value="NZ_SADV01000006.1"/>
</dbReference>
<protein>
    <submittedName>
        <fullName evidence="2">Uncharacterized protein</fullName>
    </submittedName>
</protein>
<keyword evidence="1" id="KW-0472">Membrane</keyword>
<dbReference type="EMBL" id="SADV01000006">
    <property type="protein sequence ID" value="TQR34331.1"/>
    <property type="molecule type" value="Genomic_DNA"/>
</dbReference>
<accession>A0A544ULG9</accession>
<organism evidence="2 3">
    <name type="scientific">Lysinibacillus sphaericus</name>
    <name type="common">Bacillus sphaericus</name>
    <dbReference type="NCBI Taxonomy" id="1421"/>
    <lineage>
        <taxon>Bacteria</taxon>
        <taxon>Bacillati</taxon>
        <taxon>Bacillota</taxon>
        <taxon>Bacilli</taxon>
        <taxon>Bacillales</taxon>
        <taxon>Bacillaceae</taxon>
        <taxon>Lysinibacillus</taxon>
    </lineage>
</organism>
<feature type="transmembrane region" description="Helical" evidence="1">
    <location>
        <begin position="87"/>
        <end position="111"/>
    </location>
</feature>